<sequence length="247" mass="27804">MEVEEHELSPEPQGVERPELMKVFLPVSEKMASISAYLDRAAMVETYGRPVKTDDVAGILEPKARKAGSWFTREVAHRKFFVACLDKQMVLALMAEGHIKGDGFTAMVNQFSGRVRHKSRYKVYATLPLFRRTAEAVAGIISGFAIPHRASQQFKFKMGGSHAEDITDIKEKVEVTVASRIYTVGIVINFIPEQNRHLITTGCHRSQRGAKTIWMRKNGNSGTDQEEGHHQMVDGVITNTEERRSKF</sequence>
<dbReference type="EMBL" id="CM017878">
    <property type="protein sequence ID" value="KAG1354682.1"/>
    <property type="molecule type" value="Genomic_DNA"/>
</dbReference>
<proteinExistence type="predicted"/>
<evidence type="ECO:0000313" key="2">
    <source>
        <dbReference type="EMBL" id="KAG1354682.1"/>
    </source>
</evidence>
<gene>
    <name evidence="2" type="ORF">COCNU_07G007940</name>
</gene>
<dbReference type="Proteomes" id="UP000797356">
    <property type="component" value="Chromosome 7"/>
</dbReference>
<evidence type="ECO:0000313" key="3">
    <source>
        <dbReference type="Proteomes" id="UP000797356"/>
    </source>
</evidence>
<reference evidence="2" key="1">
    <citation type="journal article" date="2017" name="Gigascience">
        <title>The genome draft of coconut (Cocos nucifera).</title>
        <authorList>
            <person name="Xiao Y."/>
            <person name="Xu P."/>
            <person name="Fan H."/>
            <person name="Baudouin L."/>
            <person name="Xia W."/>
            <person name="Bocs S."/>
            <person name="Xu J."/>
            <person name="Li Q."/>
            <person name="Guo A."/>
            <person name="Zhou L."/>
            <person name="Li J."/>
            <person name="Wu Y."/>
            <person name="Ma Z."/>
            <person name="Armero A."/>
            <person name="Issali A.E."/>
            <person name="Liu N."/>
            <person name="Peng M."/>
            <person name="Yang Y."/>
        </authorList>
    </citation>
    <scope>NUCLEOTIDE SEQUENCE</scope>
    <source>
        <tissue evidence="2">Spear leaf of Hainan Tall coconut</tissue>
    </source>
</reference>
<keyword evidence="3" id="KW-1185">Reference proteome</keyword>
<name>A0A8K0N4X3_COCNU</name>
<comment type="caution">
    <text evidence="2">The sequence shown here is derived from an EMBL/GenBank/DDBJ whole genome shotgun (WGS) entry which is preliminary data.</text>
</comment>
<protein>
    <submittedName>
        <fullName evidence="2">Uncharacterized protein</fullName>
    </submittedName>
</protein>
<feature type="region of interest" description="Disordered" evidence="1">
    <location>
        <begin position="218"/>
        <end position="247"/>
    </location>
</feature>
<reference evidence="2" key="2">
    <citation type="submission" date="2019-07" db="EMBL/GenBank/DDBJ databases">
        <authorList>
            <person name="Yang Y."/>
            <person name="Bocs S."/>
            <person name="Baudouin L."/>
        </authorList>
    </citation>
    <scope>NUCLEOTIDE SEQUENCE</scope>
    <source>
        <tissue evidence="2">Spear leaf of Hainan Tall coconut</tissue>
    </source>
</reference>
<accession>A0A8K0N4X3</accession>
<dbReference type="AlphaFoldDB" id="A0A8K0N4X3"/>
<evidence type="ECO:0000256" key="1">
    <source>
        <dbReference type="SAM" id="MobiDB-lite"/>
    </source>
</evidence>
<organism evidence="2 3">
    <name type="scientific">Cocos nucifera</name>
    <name type="common">Coconut palm</name>
    <dbReference type="NCBI Taxonomy" id="13894"/>
    <lineage>
        <taxon>Eukaryota</taxon>
        <taxon>Viridiplantae</taxon>
        <taxon>Streptophyta</taxon>
        <taxon>Embryophyta</taxon>
        <taxon>Tracheophyta</taxon>
        <taxon>Spermatophyta</taxon>
        <taxon>Magnoliopsida</taxon>
        <taxon>Liliopsida</taxon>
        <taxon>Arecaceae</taxon>
        <taxon>Arecoideae</taxon>
        <taxon>Cocoseae</taxon>
        <taxon>Attaleinae</taxon>
        <taxon>Cocos</taxon>
    </lineage>
</organism>